<dbReference type="STRING" id="301967.A6E15_10260"/>
<sequence length="63" mass="6798">MIDDRTGLLWTAIVGCLLVGVGYVLYSQLSPTLRPLAVLIFAPPLVLLTIRWLAVRSATGDST</sequence>
<feature type="transmembrane region" description="Helical" evidence="1">
    <location>
        <begin position="32"/>
        <end position="54"/>
    </location>
</feature>
<dbReference type="PROSITE" id="PS51257">
    <property type="entry name" value="PROKAR_LIPOPROTEIN"/>
    <property type="match status" value="1"/>
</dbReference>
<feature type="transmembrane region" description="Helical" evidence="1">
    <location>
        <begin position="7"/>
        <end position="26"/>
    </location>
</feature>
<accession>A0A1S8AWV5</accession>
<name>A0A1S8AWV5_9EURY</name>
<evidence type="ECO:0000313" key="2">
    <source>
        <dbReference type="EMBL" id="OLZ41348.1"/>
    </source>
</evidence>
<dbReference type="EMBL" id="LWLN01000001">
    <property type="protein sequence ID" value="OLZ41348.1"/>
    <property type="molecule type" value="Genomic_DNA"/>
</dbReference>
<gene>
    <name evidence="2" type="ORF">A6E15_10260</name>
</gene>
<reference evidence="3" key="1">
    <citation type="submission" date="2016-04" db="EMBL/GenBank/DDBJ databases">
        <authorList>
            <person name="Chen S.-C."/>
            <person name="Lai M.-C."/>
        </authorList>
    </citation>
    <scope>NUCLEOTIDE SEQUENCE [LARGE SCALE GENOMIC DNA]</scope>
    <source>
        <strain evidence="3">AB14</strain>
    </source>
</reference>
<keyword evidence="1" id="KW-0472">Membrane</keyword>
<keyword evidence="1" id="KW-0812">Transmembrane</keyword>
<comment type="caution">
    <text evidence="2">The sequence shown here is derived from an EMBL/GenBank/DDBJ whole genome shotgun (WGS) entry which is preliminary data.</text>
</comment>
<protein>
    <submittedName>
        <fullName evidence="2">Uncharacterized protein</fullName>
    </submittedName>
</protein>
<evidence type="ECO:0000256" key="1">
    <source>
        <dbReference type="SAM" id="Phobius"/>
    </source>
</evidence>
<proteinExistence type="predicted"/>
<organism evidence="2 3">
    <name type="scientific">Natrinema saccharevitans</name>
    <dbReference type="NCBI Taxonomy" id="301967"/>
    <lineage>
        <taxon>Archaea</taxon>
        <taxon>Methanobacteriati</taxon>
        <taxon>Methanobacteriota</taxon>
        <taxon>Stenosarchaea group</taxon>
        <taxon>Halobacteria</taxon>
        <taxon>Halobacteriales</taxon>
        <taxon>Natrialbaceae</taxon>
        <taxon>Natrinema</taxon>
    </lineage>
</organism>
<evidence type="ECO:0000313" key="3">
    <source>
        <dbReference type="Proteomes" id="UP000189370"/>
    </source>
</evidence>
<dbReference type="AlphaFoldDB" id="A0A1S8AWV5"/>
<dbReference type="RefSeq" id="WP_076146049.1">
    <property type="nucleotide sequence ID" value="NZ_LWLN01000001.1"/>
</dbReference>
<keyword evidence="3" id="KW-1185">Reference proteome</keyword>
<dbReference type="Proteomes" id="UP000189370">
    <property type="component" value="Unassembled WGS sequence"/>
</dbReference>
<keyword evidence="1" id="KW-1133">Transmembrane helix</keyword>